<accession>A0AAD7YPD1</accession>
<dbReference type="InterPro" id="IPR036497">
    <property type="entry name" value="GLTP_sf"/>
</dbReference>
<evidence type="ECO:0000259" key="2">
    <source>
        <dbReference type="Pfam" id="PF08718"/>
    </source>
</evidence>
<organism evidence="3 4">
    <name type="scientific">Mythimna separata</name>
    <name type="common">Oriental armyworm</name>
    <name type="synonym">Pseudaletia separata</name>
    <dbReference type="NCBI Taxonomy" id="271217"/>
    <lineage>
        <taxon>Eukaryota</taxon>
        <taxon>Metazoa</taxon>
        <taxon>Ecdysozoa</taxon>
        <taxon>Arthropoda</taxon>
        <taxon>Hexapoda</taxon>
        <taxon>Insecta</taxon>
        <taxon>Pterygota</taxon>
        <taxon>Neoptera</taxon>
        <taxon>Endopterygota</taxon>
        <taxon>Lepidoptera</taxon>
        <taxon>Glossata</taxon>
        <taxon>Ditrysia</taxon>
        <taxon>Noctuoidea</taxon>
        <taxon>Noctuidae</taxon>
        <taxon>Noctuinae</taxon>
        <taxon>Hadenini</taxon>
        <taxon>Mythimna</taxon>
    </lineage>
</organism>
<comment type="caution">
    <text evidence="3">The sequence shown here is derived from an EMBL/GenBank/DDBJ whole genome shotgun (WGS) entry which is preliminary data.</text>
</comment>
<protein>
    <recommendedName>
        <fullName evidence="2">Glycolipid transfer protein domain-containing protein</fullName>
    </recommendedName>
</protein>
<dbReference type="GO" id="GO:1902387">
    <property type="term" value="F:ceramide 1-phosphate binding"/>
    <property type="evidence" value="ECO:0007669"/>
    <property type="project" value="TreeGrafter"/>
</dbReference>
<feature type="domain" description="Glycolipid transfer protein" evidence="2">
    <location>
        <begin position="31"/>
        <end position="168"/>
    </location>
</feature>
<sequence length="216" mass="24731">MASTSTSSDNVSKDCFFLAIRQYPPVINGKINITEFIDASTDLVAIVERLGTIFAPVRYDLQRNVDKMKKLFKYDNNSCLLELMLAETTIGKPGAESVLWLNRGMLFFEIMFTQILCHVRANNIDVNMKKIFTVAYEGSIKRYHNWITQQLFTFICKTSPSLPDVIKAFEMKDNLKLFGTKVESLHAAVHVVRCKIDNFFKENNIFDIPVEKMLAP</sequence>
<reference evidence="3" key="1">
    <citation type="submission" date="2023-03" db="EMBL/GenBank/DDBJ databases">
        <title>Chromosome-level genomes of two armyworms, Mythimna separata and Mythimna loreyi, provide insights into the biosynthesis and reception of sex pheromones.</title>
        <authorList>
            <person name="Zhao H."/>
        </authorList>
    </citation>
    <scope>NUCLEOTIDE SEQUENCE</scope>
    <source>
        <strain evidence="3">BeijingLab</strain>
        <tissue evidence="3">Pupa</tissue>
    </source>
</reference>
<dbReference type="Gene3D" id="1.10.3520.10">
    <property type="entry name" value="Glycolipid transfer protein"/>
    <property type="match status" value="1"/>
</dbReference>
<dbReference type="GO" id="GO:0016020">
    <property type="term" value="C:membrane"/>
    <property type="evidence" value="ECO:0007669"/>
    <property type="project" value="TreeGrafter"/>
</dbReference>
<evidence type="ECO:0000313" key="3">
    <source>
        <dbReference type="EMBL" id="KAJ8722810.1"/>
    </source>
</evidence>
<dbReference type="AlphaFoldDB" id="A0AAD7YPD1"/>
<dbReference type="PANTHER" id="PTHR10219">
    <property type="entry name" value="GLYCOLIPID TRANSFER PROTEIN-RELATED"/>
    <property type="match status" value="1"/>
</dbReference>
<dbReference type="GO" id="GO:1902388">
    <property type="term" value="F:ceramide 1-phosphate transfer activity"/>
    <property type="evidence" value="ECO:0007669"/>
    <property type="project" value="TreeGrafter"/>
</dbReference>
<dbReference type="InterPro" id="IPR014830">
    <property type="entry name" value="Glycolipid_transfer_prot_dom"/>
</dbReference>
<dbReference type="Pfam" id="PF08718">
    <property type="entry name" value="GLTP"/>
    <property type="match status" value="1"/>
</dbReference>
<dbReference type="GO" id="GO:0005829">
    <property type="term" value="C:cytosol"/>
    <property type="evidence" value="ECO:0007669"/>
    <property type="project" value="TreeGrafter"/>
</dbReference>
<keyword evidence="4" id="KW-1185">Reference proteome</keyword>
<proteinExistence type="predicted"/>
<evidence type="ECO:0000256" key="1">
    <source>
        <dbReference type="ARBA" id="ARBA00022448"/>
    </source>
</evidence>
<dbReference type="Proteomes" id="UP001231518">
    <property type="component" value="Chromosome 15"/>
</dbReference>
<name>A0AAD7YPD1_MYTSE</name>
<keyword evidence="1" id="KW-0813">Transport</keyword>
<dbReference type="PANTHER" id="PTHR10219:SF25">
    <property type="entry name" value="PLECKSTRIN HOMOLOGY DOMAIN-CONTAINING FAMILY A MEMBER 8"/>
    <property type="match status" value="1"/>
</dbReference>
<dbReference type="SUPFAM" id="SSF110004">
    <property type="entry name" value="Glycolipid transfer protein, GLTP"/>
    <property type="match status" value="1"/>
</dbReference>
<dbReference type="EMBL" id="JARGEI010000012">
    <property type="protein sequence ID" value="KAJ8722810.1"/>
    <property type="molecule type" value="Genomic_DNA"/>
</dbReference>
<gene>
    <name evidence="3" type="ORF">PYW07_003990</name>
</gene>
<evidence type="ECO:0000313" key="4">
    <source>
        <dbReference type="Proteomes" id="UP001231518"/>
    </source>
</evidence>